<name>A0ACD1H4D6_9EURO</name>
<keyword evidence="2" id="KW-1185">Reference proteome</keyword>
<proteinExistence type="predicted"/>
<dbReference type="Proteomes" id="UP000249661">
    <property type="component" value="Unassembled WGS sequence"/>
</dbReference>
<accession>A0ACD1H4D6</accession>
<gene>
    <name evidence="1" type="ORF">BO66DRAFT_125835</name>
</gene>
<protein>
    <submittedName>
        <fullName evidence="1">Uncharacterized protein</fullName>
    </submittedName>
</protein>
<reference evidence="1" key="1">
    <citation type="submission" date="2018-02" db="EMBL/GenBank/DDBJ databases">
        <title>The genomes of Aspergillus section Nigri reveals drivers in fungal speciation.</title>
        <authorList>
            <consortium name="DOE Joint Genome Institute"/>
            <person name="Vesth T.C."/>
            <person name="Nybo J."/>
            <person name="Theobald S."/>
            <person name="Brandl J."/>
            <person name="Frisvad J.C."/>
            <person name="Nielsen K.F."/>
            <person name="Lyhne E.K."/>
            <person name="Kogle M.E."/>
            <person name="Kuo A."/>
            <person name="Riley R."/>
            <person name="Clum A."/>
            <person name="Nolan M."/>
            <person name="Lipzen A."/>
            <person name="Salamov A."/>
            <person name="Henrissat B."/>
            <person name="Wiebenga A."/>
            <person name="De vries R.P."/>
            <person name="Grigoriev I.V."/>
            <person name="Mortensen U.H."/>
            <person name="Andersen M.R."/>
            <person name="Baker S.E."/>
        </authorList>
    </citation>
    <scope>NUCLEOTIDE SEQUENCE</scope>
    <source>
        <strain evidence="1">CBS 121060</strain>
    </source>
</reference>
<dbReference type="EMBL" id="KZ824966">
    <property type="protein sequence ID" value="RAH68443.1"/>
    <property type="molecule type" value="Genomic_DNA"/>
</dbReference>
<sequence>MKKSTNSLSQYVTKPCSPSLQFFVSDPPRGLGQTSKKGSRQPTSVEPLVNHHHHQQQQELVAFGCDAAGC</sequence>
<evidence type="ECO:0000313" key="2">
    <source>
        <dbReference type="Proteomes" id="UP000249661"/>
    </source>
</evidence>
<evidence type="ECO:0000313" key="1">
    <source>
        <dbReference type="EMBL" id="RAH68443.1"/>
    </source>
</evidence>
<organism evidence="1 2">
    <name type="scientific">Aspergillus aculeatinus CBS 121060</name>
    <dbReference type="NCBI Taxonomy" id="1448322"/>
    <lineage>
        <taxon>Eukaryota</taxon>
        <taxon>Fungi</taxon>
        <taxon>Dikarya</taxon>
        <taxon>Ascomycota</taxon>
        <taxon>Pezizomycotina</taxon>
        <taxon>Eurotiomycetes</taxon>
        <taxon>Eurotiomycetidae</taxon>
        <taxon>Eurotiales</taxon>
        <taxon>Aspergillaceae</taxon>
        <taxon>Aspergillus</taxon>
        <taxon>Aspergillus subgen. Circumdati</taxon>
    </lineage>
</organism>